<dbReference type="InterPro" id="IPR036291">
    <property type="entry name" value="NAD(P)-bd_dom_sf"/>
</dbReference>
<dbReference type="SUPFAM" id="SSF51735">
    <property type="entry name" value="NAD(P)-binding Rossmann-fold domains"/>
    <property type="match status" value="1"/>
</dbReference>
<evidence type="ECO:0000313" key="15">
    <source>
        <dbReference type="Proteomes" id="UP000009046"/>
    </source>
</evidence>
<reference evidence="14" key="3">
    <citation type="submission" date="2020-05" db="UniProtKB">
        <authorList>
            <consortium name="EnsemblMetazoa"/>
        </authorList>
    </citation>
    <scope>IDENTIFICATION</scope>
    <source>
        <strain evidence="14">USDA</strain>
    </source>
</reference>
<dbReference type="RefSeq" id="XP_002426993.1">
    <property type="nucleotide sequence ID" value="XM_002426948.1"/>
</dbReference>
<dbReference type="VEuPathDB" id="VectorBase:PHUM288620"/>
<keyword evidence="5 10" id="KW-0521">NADP</keyword>
<dbReference type="EMBL" id="AAZO01003350">
    <property type="status" value="NOT_ANNOTATED_CDS"/>
    <property type="molecule type" value="Genomic_DNA"/>
</dbReference>
<dbReference type="GO" id="GO:0005777">
    <property type="term" value="C:peroxisome"/>
    <property type="evidence" value="ECO:0007669"/>
    <property type="project" value="TreeGrafter"/>
</dbReference>
<keyword evidence="8 10" id="KW-0472">Membrane</keyword>
<keyword evidence="15" id="KW-1185">Reference proteome</keyword>
<dbReference type="eggNOG" id="KOG1221">
    <property type="taxonomic scope" value="Eukaryota"/>
</dbReference>
<evidence type="ECO:0000313" key="14">
    <source>
        <dbReference type="EnsemblMetazoa" id="PHUM288620-PA"/>
    </source>
</evidence>
<dbReference type="InterPro" id="IPR013120">
    <property type="entry name" value="FAR_NAD-bd"/>
</dbReference>
<dbReference type="FunCoup" id="E0VLJ9">
    <property type="interactions" value="79"/>
</dbReference>
<evidence type="ECO:0000256" key="6">
    <source>
        <dbReference type="ARBA" id="ARBA00022989"/>
    </source>
</evidence>
<comment type="catalytic activity">
    <reaction evidence="9 10">
        <text>a long-chain fatty acyl-CoA + 2 NADPH + 2 H(+) = a long-chain primary fatty alcohol + 2 NADP(+) + CoA</text>
        <dbReference type="Rhea" id="RHEA:52716"/>
        <dbReference type="ChEBI" id="CHEBI:15378"/>
        <dbReference type="ChEBI" id="CHEBI:57287"/>
        <dbReference type="ChEBI" id="CHEBI:57783"/>
        <dbReference type="ChEBI" id="CHEBI:58349"/>
        <dbReference type="ChEBI" id="CHEBI:77396"/>
        <dbReference type="ChEBI" id="CHEBI:83139"/>
        <dbReference type="EC" id="1.2.1.84"/>
    </reaction>
</comment>
<dbReference type="InterPro" id="IPR033640">
    <property type="entry name" value="FAR_C"/>
</dbReference>
<dbReference type="Gene3D" id="3.40.50.720">
    <property type="entry name" value="NAD(P)-binding Rossmann-like Domain"/>
    <property type="match status" value="1"/>
</dbReference>
<keyword evidence="3 10" id="KW-0444">Lipid biosynthesis</keyword>
<protein>
    <recommendedName>
        <fullName evidence="10">Fatty acyl-CoA reductase</fullName>
        <ecNumber evidence="10">1.2.1.84</ecNumber>
    </recommendedName>
</protein>
<dbReference type="EnsemblMetazoa" id="PHUM288620-RA">
    <property type="protein sequence ID" value="PHUM288620-PA"/>
    <property type="gene ID" value="PHUM288620"/>
</dbReference>
<dbReference type="KEGG" id="phu:Phum_PHUM288620"/>
<sequence>MSSENSPVKDFYDEKNIFVTGATGFLGIALVEKLLRSCNVETIYLLMRPKRGKDISERLEELKKNLIFEKIKEEKGDAPFSKLVAIPGDVGEEGLGLSGTDRENLVNDVQIVFHSAATLDFEAGLRPTVTINLLGTRQVVELCTQMKNIQVLVHVSSAYVNSNRDAADEIIYDIPQKPDEAINLVKGLSDEALEELEPKFLGNHPNTYTITKALAEREVAGSAEKFPSAIVRPSMIVAAWKEPTPGWTISKNGPQGFIMGASKGVIRRLPVQKELVYDYIPVDIVVNTLILAGWQAAKTRTRETLIFHCTSSTTNPFSWMSVENRINFYLRKYPLKSAVWYPTMKLLPNLTLFKISAIIFHFIPAFFFDFMLKMTGGRTMLVRLHKNVNRSLNRLAPFIFKEWFYDNSKTQALQKSLTESDKETFNTDITKLVWVDFFENLVKGVRRYLHNETMKTLPSAKTKQQIYFVFNTLIQALIFGIIWYLGSLASGKGLLSVVWILPITYALFSIL</sequence>
<dbReference type="InParanoid" id="E0VLJ9"/>
<comment type="subcellular location">
    <subcellularLocation>
        <location evidence="1">Membrane</location>
        <topology evidence="1">Multi-pass membrane protein</topology>
    </subcellularLocation>
</comment>
<evidence type="ECO:0000256" key="3">
    <source>
        <dbReference type="ARBA" id="ARBA00022516"/>
    </source>
</evidence>
<evidence type="ECO:0000256" key="10">
    <source>
        <dbReference type="RuleBase" id="RU363097"/>
    </source>
</evidence>
<dbReference type="Pfam" id="PF07993">
    <property type="entry name" value="NAD_binding_4"/>
    <property type="match status" value="1"/>
</dbReference>
<dbReference type="HOGENOM" id="CLU_024661_0_2_1"/>
<name>E0VLJ9_PEDHC</name>
<dbReference type="OrthoDB" id="429813at2759"/>
<dbReference type="GO" id="GO:0102965">
    <property type="term" value="F:alcohol-forming long-chain fatty acyl-CoA reductase activity"/>
    <property type="evidence" value="ECO:0007669"/>
    <property type="project" value="UniProtKB-EC"/>
</dbReference>
<gene>
    <name evidence="14" type="primary">8229617</name>
    <name evidence="13" type="ORF">Phum_PHUM288620</name>
</gene>
<evidence type="ECO:0000259" key="12">
    <source>
        <dbReference type="Pfam" id="PF07993"/>
    </source>
</evidence>
<dbReference type="EC" id="1.2.1.84" evidence="10"/>
<dbReference type="GO" id="GO:0080019">
    <property type="term" value="F:alcohol-forming very long-chain fatty acyl-CoA reductase activity"/>
    <property type="evidence" value="ECO:0007669"/>
    <property type="project" value="InterPro"/>
</dbReference>
<dbReference type="PANTHER" id="PTHR11011:SF45">
    <property type="entry name" value="FATTY ACYL-COA REDUCTASE CG8306-RELATED"/>
    <property type="match status" value="1"/>
</dbReference>
<evidence type="ECO:0000256" key="4">
    <source>
        <dbReference type="ARBA" id="ARBA00022692"/>
    </source>
</evidence>
<dbReference type="GeneID" id="8229617"/>
<keyword evidence="4 10" id="KW-0812">Transmembrane</keyword>
<organism>
    <name type="scientific">Pediculus humanus subsp. corporis</name>
    <name type="common">Body louse</name>
    <dbReference type="NCBI Taxonomy" id="121224"/>
    <lineage>
        <taxon>Eukaryota</taxon>
        <taxon>Metazoa</taxon>
        <taxon>Ecdysozoa</taxon>
        <taxon>Arthropoda</taxon>
        <taxon>Hexapoda</taxon>
        <taxon>Insecta</taxon>
        <taxon>Pterygota</taxon>
        <taxon>Neoptera</taxon>
        <taxon>Paraneoptera</taxon>
        <taxon>Psocodea</taxon>
        <taxon>Troctomorpha</taxon>
        <taxon>Phthiraptera</taxon>
        <taxon>Anoplura</taxon>
        <taxon>Pediculidae</taxon>
        <taxon>Pediculus</taxon>
    </lineage>
</organism>
<dbReference type="OMA" id="SAVWYPY"/>
<evidence type="ECO:0000256" key="9">
    <source>
        <dbReference type="ARBA" id="ARBA00052530"/>
    </source>
</evidence>
<keyword evidence="6 10" id="KW-1133">Transmembrane helix</keyword>
<evidence type="ECO:0000256" key="5">
    <source>
        <dbReference type="ARBA" id="ARBA00022857"/>
    </source>
</evidence>
<comment type="function">
    <text evidence="10">Catalyzes the reduction of fatty acyl-CoA to fatty alcohols.</text>
</comment>
<comment type="similarity">
    <text evidence="2 10">Belongs to the fatty acyl-CoA reductase family.</text>
</comment>
<dbReference type="CDD" id="cd05236">
    <property type="entry name" value="FAR-N_SDR_e"/>
    <property type="match status" value="1"/>
</dbReference>
<dbReference type="GO" id="GO:0016020">
    <property type="term" value="C:membrane"/>
    <property type="evidence" value="ECO:0007669"/>
    <property type="project" value="UniProtKB-SubCell"/>
</dbReference>
<dbReference type="Proteomes" id="UP000009046">
    <property type="component" value="Unassembled WGS sequence"/>
</dbReference>
<accession>E0VLJ9</accession>
<dbReference type="GO" id="GO:0035336">
    <property type="term" value="P:long-chain fatty-acyl-CoA metabolic process"/>
    <property type="evidence" value="ECO:0007669"/>
    <property type="project" value="TreeGrafter"/>
</dbReference>
<evidence type="ECO:0000256" key="1">
    <source>
        <dbReference type="ARBA" id="ARBA00004141"/>
    </source>
</evidence>
<dbReference type="CTD" id="8229617"/>
<feature type="domain" description="Thioester reductase (TE)" evidence="12">
    <location>
        <begin position="19"/>
        <end position="288"/>
    </location>
</feature>
<feature type="domain" description="Fatty acyl-CoA reductase C-terminal" evidence="11">
    <location>
        <begin position="360"/>
        <end position="452"/>
    </location>
</feature>
<feature type="transmembrane region" description="Helical" evidence="10">
    <location>
        <begin position="352"/>
        <end position="372"/>
    </location>
</feature>
<reference evidence="13" key="1">
    <citation type="submission" date="2007-04" db="EMBL/GenBank/DDBJ databases">
        <title>Annotation of Pediculus humanus corporis strain USDA.</title>
        <authorList>
            <person name="Kirkness E."/>
            <person name="Hannick L."/>
            <person name="Hass B."/>
            <person name="Bruggner R."/>
            <person name="Lawson D."/>
            <person name="Bidwell S."/>
            <person name="Joardar V."/>
            <person name="Caler E."/>
            <person name="Walenz B."/>
            <person name="Inman J."/>
            <person name="Schobel S."/>
            <person name="Galinsky K."/>
            <person name="Amedeo P."/>
            <person name="Strausberg R."/>
        </authorList>
    </citation>
    <scope>NUCLEOTIDE SEQUENCE</scope>
    <source>
        <strain evidence="13">USDA</strain>
    </source>
</reference>
<evidence type="ECO:0000313" key="13">
    <source>
        <dbReference type="EMBL" id="EEB14255.1"/>
    </source>
</evidence>
<dbReference type="CDD" id="cd09071">
    <property type="entry name" value="FAR_C"/>
    <property type="match status" value="1"/>
</dbReference>
<keyword evidence="10" id="KW-0560">Oxidoreductase</keyword>
<feature type="transmembrane region" description="Helical" evidence="10">
    <location>
        <begin position="466"/>
        <end position="486"/>
    </location>
</feature>
<keyword evidence="7 10" id="KW-0443">Lipid metabolism</keyword>
<dbReference type="AlphaFoldDB" id="E0VLJ9"/>
<reference evidence="13" key="2">
    <citation type="submission" date="2007-04" db="EMBL/GenBank/DDBJ databases">
        <title>The genome of the human body louse.</title>
        <authorList>
            <consortium name="The Human Body Louse Genome Consortium"/>
            <person name="Kirkness E."/>
            <person name="Walenz B."/>
            <person name="Hass B."/>
            <person name="Bruggner R."/>
            <person name="Strausberg R."/>
        </authorList>
    </citation>
    <scope>NUCLEOTIDE SEQUENCE</scope>
    <source>
        <strain evidence="13">USDA</strain>
    </source>
</reference>
<dbReference type="InterPro" id="IPR026055">
    <property type="entry name" value="FAR"/>
</dbReference>
<evidence type="ECO:0000256" key="2">
    <source>
        <dbReference type="ARBA" id="ARBA00005928"/>
    </source>
</evidence>
<evidence type="ECO:0000259" key="11">
    <source>
        <dbReference type="Pfam" id="PF03015"/>
    </source>
</evidence>
<evidence type="ECO:0000256" key="8">
    <source>
        <dbReference type="ARBA" id="ARBA00023136"/>
    </source>
</evidence>
<dbReference type="Pfam" id="PF03015">
    <property type="entry name" value="Sterile"/>
    <property type="match status" value="1"/>
</dbReference>
<dbReference type="EMBL" id="DS235271">
    <property type="protein sequence ID" value="EEB14255.1"/>
    <property type="molecule type" value="Genomic_DNA"/>
</dbReference>
<proteinExistence type="inferred from homology"/>
<evidence type="ECO:0000256" key="7">
    <source>
        <dbReference type="ARBA" id="ARBA00023098"/>
    </source>
</evidence>
<dbReference type="PANTHER" id="PTHR11011">
    <property type="entry name" value="MALE STERILITY PROTEIN 2-RELATED"/>
    <property type="match status" value="1"/>
</dbReference>
<feature type="transmembrane region" description="Helical" evidence="10">
    <location>
        <begin position="492"/>
        <end position="510"/>
    </location>
</feature>
<dbReference type="FunFam" id="3.40.50.720:FF:000143">
    <property type="entry name" value="Fatty acyl-CoA reductase"/>
    <property type="match status" value="1"/>
</dbReference>